<name>E9G330_DAPPU</name>
<reference evidence="1 2" key="1">
    <citation type="journal article" date="2011" name="Science">
        <title>The ecoresponsive genome of Daphnia pulex.</title>
        <authorList>
            <person name="Colbourne J.K."/>
            <person name="Pfrender M.E."/>
            <person name="Gilbert D."/>
            <person name="Thomas W.K."/>
            <person name="Tucker A."/>
            <person name="Oakley T.H."/>
            <person name="Tokishita S."/>
            <person name="Aerts A."/>
            <person name="Arnold G.J."/>
            <person name="Basu M.K."/>
            <person name="Bauer D.J."/>
            <person name="Caceres C.E."/>
            <person name="Carmel L."/>
            <person name="Casola C."/>
            <person name="Choi J.H."/>
            <person name="Detter J.C."/>
            <person name="Dong Q."/>
            <person name="Dusheyko S."/>
            <person name="Eads B.D."/>
            <person name="Frohlich T."/>
            <person name="Geiler-Samerotte K.A."/>
            <person name="Gerlach D."/>
            <person name="Hatcher P."/>
            <person name="Jogdeo S."/>
            <person name="Krijgsveld J."/>
            <person name="Kriventseva E.V."/>
            <person name="Kultz D."/>
            <person name="Laforsch C."/>
            <person name="Lindquist E."/>
            <person name="Lopez J."/>
            <person name="Manak J.R."/>
            <person name="Muller J."/>
            <person name="Pangilinan J."/>
            <person name="Patwardhan R.P."/>
            <person name="Pitluck S."/>
            <person name="Pritham E.J."/>
            <person name="Rechtsteiner A."/>
            <person name="Rho M."/>
            <person name="Rogozin I.B."/>
            <person name="Sakarya O."/>
            <person name="Salamov A."/>
            <person name="Schaack S."/>
            <person name="Shapiro H."/>
            <person name="Shiga Y."/>
            <person name="Skalitzky C."/>
            <person name="Smith Z."/>
            <person name="Souvorov A."/>
            <person name="Sung W."/>
            <person name="Tang Z."/>
            <person name="Tsuchiya D."/>
            <person name="Tu H."/>
            <person name="Vos H."/>
            <person name="Wang M."/>
            <person name="Wolf Y.I."/>
            <person name="Yamagata H."/>
            <person name="Yamada T."/>
            <person name="Ye Y."/>
            <person name="Shaw J.R."/>
            <person name="Andrews J."/>
            <person name="Crease T.J."/>
            <person name="Tang H."/>
            <person name="Lucas S.M."/>
            <person name="Robertson H.M."/>
            <person name="Bork P."/>
            <person name="Koonin E.V."/>
            <person name="Zdobnov E.M."/>
            <person name="Grigoriev I.V."/>
            <person name="Lynch M."/>
            <person name="Boore J.L."/>
        </authorList>
    </citation>
    <scope>NUCLEOTIDE SEQUENCE [LARGE SCALE GENOMIC DNA]</scope>
</reference>
<evidence type="ECO:0000313" key="1">
    <source>
        <dbReference type="EMBL" id="EFX86401.1"/>
    </source>
</evidence>
<protein>
    <submittedName>
        <fullName evidence="1">Uncharacterized protein</fullName>
    </submittedName>
</protein>
<dbReference type="AlphaFoldDB" id="E9G330"/>
<proteinExistence type="predicted"/>
<dbReference type="Proteomes" id="UP000000305">
    <property type="component" value="Unassembled WGS sequence"/>
</dbReference>
<dbReference type="KEGG" id="dpx:DAPPUDRAFT_236786"/>
<keyword evidence="2" id="KW-1185">Reference proteome</keyword>
<dbReference type="EMBL" id="GL732530">
    <property type="protein sequence ID" value="EFX86401.1"/>
    <property type="molecule type" value="Genomic_DNA"/>
</dbReference>
<organism evidence="1 2">
    <name type="scientific">Daphnia pulex</name>
    <name type="common">Water flea</name>
    <dbReference type="NCBI Taxonomy" id="6669"/>
    <lineage>
        <taxon>Eukaryota</taxon>
        <taxon>Metazoa</taxon>
        <taxon>Ecdysozoa</taxon>
        <taxon>Arthropoda</taxon>
        <taxon>Crustacea</taxon>
        <taxon>Branchiopoda</taxon>
        <taxon>Diplostraca</taxon>
        <taxon>Cladocera</taxon>
        <taxon>Anomopoda</taxon>
        <taxon>Daphniidae</taxon>
        <taxon>Daphnia</taxon>
    </lineage>
</organism>
<dbReference type="InParanoid" id="E9G330"/>
<accession>E9G330</accession>
<evidence type="ECO:0000313" key="2">
    <source>
        <dbReference type="Proteomes" id="UP000000305"/>
    </source>
</evidence>
<sequence length="71" mass="8637">MVGLRLSSLNYRFFVMQFPRIQRQKRAMLCVFKRKLFLCKRLKTDEHMLGTLCNWQASRVYFNAINRNVLH</sequence>
<gene>
    <name evidence="1" type="ORF">DAPPUDRAFT_236786</name>
</gene>
<dbReference type="HOGENOM" id="CLU_2742639_0_0_1"/>